<gene>
    <name evidence="1" type="ORF">GWO68_00005</name>
</gene>
<dbReference type="Proteomes" id="UP000478546">
    <property type="component" value="Unassembled WGS sequence"/>
</dbReference>
<keyword evidence="2" id="KW-1185">Reference proteome</keyword>
<protein>
    <submittedName>
        <fullName evidence="1">Uncharacterized protein</fullName>
    </submittedName>
</protein>
<proteinExistence type="predicted"/>
<comment type="caution">
    <text evidence="1">The sequence shown here is derived from an EMBL/GenBank/DDBJ whole genome shotgun (WGS) entry which is preliminary data.</text>
</comment>
<reference evidence="1 2" key="1">
    <citation type="submission" date="2020-01" db="EMBL/GenBank/DDBJ databases">
        <authorList>
            <person name="Kim M.K."/>
        </authorList>
    </citation>
    <scope>NUCLEOTIDE SEQUENCE [LARGE SCALE GENOMIC DNA]</scope>
    <source>
        <strain evidence="1 2">BT213</strain>
    </source>
</reference>
<evidence type="ECO:0000313" key="1">
    <source>
        <dbReference type="EMBL" id="NDK54286.1"/>
    </source>
</evidence>
<name>A0A6B2H0Z5_9BACT</name>
<sequence>MVDKTNLRLALETAKEFIAGKIDYKQLNDNFPDDTNDKEINELFDLIEHQPKLGGFLGVSQETYDQYNQNIDRILKRLEERIKE</sequence>
<evidence type="ECO:0000313" key="2">
    <source>
        <dbReference type="Proteomes" id="UP000478546"/>
    </source>
</evidence>
<dbReference type="RefSeq" id="WP_162344351.1">
    <property type="nucleotide sequence ID" value="NZ_JAAEAA010000001.1"/>
</dbReference>
<accession>A0A6B2H0Z5</accession>
<dbReference type="EMBL" id="JAAEAA010000001">
    <property type="protein sequence ID" value="NDK54286.1"/>
    <property type="molecule type" value="Genomic_DNA"/>
</dbReference>
<organism evidence="1 2">
    <name type="scientific">Pontibacter fetidus</name>
    <dbReference type="NCBI Taxonomy" id="2700082"/>
    <lineage>
        <taxon>Bacteria</taxon>
        <taxon>Pseudomonadati</taxon>
        <taxon>Bacteroidota</taxon>
        <taxon>Cytophagia</taxon>
        <taxon>Cytophagales</taxon>
        <taxon>Hymenobacteraceae</taxon>
        <taxon>Pontibacter</taxon>
    </lineage>
</organism>
<dbReference type="AlphaFoldDB" id="A0A6B2H0Z5"/>